<sequence>MDLLANVPKWEDIERTLDNKFNHLNQSFDQGWESAFDGWNGFTRRVSNEATLAFGSIGGNRIESVKLAMSKSYPIIQLNLMRKWASIDITEILPVLLQLVKEVAMIMGGSVAVGTLVGGAAGSLAFGAGAVPGAIAGSGIGLQVGNLILLGMGLSAIAEYFYQGLPACLATLYEGIVTAWNAEEGVKPPGLDPTGASAWLIDERIDAAARQLAKGQEQLVMLLLTAIVTYITRGQVKAGIVGSLDGIAARSAKLQADMTNKQIAGWLARNEQKLLAHPELRRSEPSPLRGVMDTQEPPTTPSPSNRPDAKKESNDVANTSSKPEWLQRLDAGNEFNRVQSKNYPYNEVYIQRPDGNGYYRLDSYNPTTGEIISRKLTQFSKISESTAKSYINEAISKYPSGSTIANVPSSGSLAGQKFQGALILEVSPQTGIIPQTILDSADKAGVLIRDINGKVY</sequence>
<comment type="caution">
    <text evidence="5">The sequence shown here is derived from an EMBL/GenBank/DDBJ whole genome shotgun (WGS) entry which is preliminary data.</text>
</comment>
<feature type="domain" description="NAD(+)--protein-arginine ADP-ribosyltransferase Tre1-like N-terminal" evidence="2">
    <location>
        <begin position="66"/>
        <end position="271"/>
    </location>
</feature>
<reference evidence="3 6" key="2">
    <citation type="submission" date="2015-10" db="EMBL/GenBank/DDBJ databases">
        <title>Comparative genomics and high-throughput reverse genetic screens identify a new phytobacterial MAMP and an Arabidopsis receptor required for immune elicitation.</title>
        <authorList>
            <person name="Mott G.A."/>
            <person name="Thakur S."/>
            <person name="Wang P.W."/>
            <person name="Desveaux D."/>
            <person name="Guttman D.S."/>
        </authorList>
    </citation>
    <scope>NUCLEOTIDE SEQUENCE [LARGE SCALE GENOMIC DNA]</scope>
    <source>
        <strain evidence="3 6">BR1</strain>
    </source>
</reference>
<proteinExistence type="predicted"/>
<dbReference type="Proteomes" id="UP000037836">
    <property type="component" value="Unassembled WGS sequence"/>
</dbReference>
<organism evidence="5 7">
    <name type="scientific">Pseudomonas savastanoi pv. glycinea</name>
    <name type="common">Pseudomonas syringae pv. glycinea</name>
    <dbReference type="NCBI Taxonomy" id="318"/>
    <lineage>
        <taxon>Bacteria</taxon>
        <taxon>Pseudomonadati</taxon>
        <taxon>Pseudomonadota</taxon>
        <taxon>Gammaproteobacteria</taxon>
        <taxon>Pseudomonadales</taxon>
        <taxon>Pseudomonadaceae</taxon>
        <taxon>Pseudomonas</taxon>
    </lineage>
</organism>
<evidence type="ECO:0000313" key="3">
    <source>
        <dbReference type="EMBL" id="KPC46882.1"/>
    </source>
</evidence>
<keyword evidence="6" id="KW-1185">Reference proteome</keyword>
<protein>
    <recommendedName>
        <fullName evidence="2">NAD(+)--protein-arginine ADP-ribosyltransferase Tre1-like N-terminal domain-containing protein</fullName>
    </recommendedName>
</protein>
<feature type="region of interest" description="Disordered" evidence="1">
    <location>
        <begin position="276"/>
        <end position="327"/>
    </location>
</feature>
<dbReference type="EMBL" id="RBQX01000397">
    <property type="protein sequence ID" value="RMQ05071.1"/>
    <property type="molecule type" value="Genomic_DNA"/>
</dbReference>
<gene>
    <name evidence="3" type="ORF">AC496_2518</name>
    <name evidence="5" type="ORF">ALQ11_00714</name>
    <name evidence="4" type="ORF">ALQ42_03026</name>
</gene>
<evidence type="ECO:0000313" key="6">
    <source>
        <dbReference type="Proteomes" id="UP000037836"/>
    </source>
</evidence>
<dbReference type="AlphaFoldDB" id="A0A0N8RJZ0"/>
<evidence type="ECO:0000313" key="7">
    <source>
        <dbReference type="Proteomes" id="UP000272471"/>
    </source>
</evidence>
<reference evidence="3" key="1">
    <citation type="submission" date="2015-07" db="EMBL/GenBank/DDBJ databases">
        <authorList>
            <person name="O'Brien H.E."/>
            <person name="Thakur S."/>
            <person name="Gong Y."/>
            <person name="Wang P.W."/>
            <person name="Guttman D.S."/>
        </authorList>
    </citation>
    <scope>NUCLEOTIDE SEQUENCE</scope>
    <source>
        <strain evidence="3">BR1</strain>
    </source>
</reference>
<accession>A0A0N8RJZ0</accession>
<dbReference type="EMBL" id="RBPS01000376">
    <property type="protein sequence ID" value="RMO29320.1"/>
    <property type="molecule type" value="Genomic_DNA"/>
</dbReference>
<evidence type="ECO:0000313" key="8">
    <source>
        <dbReference type="Proteomes" id="UP000273536"/>
    </source>
</evidence>
<dbReference type="Proteomes" id="UP000273536">
    <property type="component" value="Unassembled WGS sequence"/>
</dbReference>
<name>A0A0N8RJZ0_PSESG</name>
<evidence type="ECO:0000313" key="5">
    <source>
        <dbReference type="EMBL" id="RMQ05071.1"/>
    </source>
</evidence>
<evidence type="ECO:0000256" key="1">
    <source>
        <dbReference type="SAM" id="MobiDB-lite"/>
    </source>
</evidence>
<dbReference type="Pfam" id="PF21724">
    <property type="entry name" value="DUF6861"/>
    <property type="match status" value="1"/>
</dbReference>
<dbReference type="InterPro" id="IPR049195">
    <property type="entry name" value="Tre1-like_N"/>
</dbReference>
<dbReference type="Proteomes" id="UP000272471">
    <property type="component" value="Unassembled WGS sequence"/>
</dbReference>
<evidence type="ECO:0000259" key="2">
    <source>
        <dbReference type="Pfam" id="PF21724"/>
    </source>
</evidence>
<dbReference type="RefSeq" id="WP_004665577.1">
    <property type="nucleotide sequence ID" value="NZ_LGLL01000088.1"/>
</dbReference>
<evidence type="ECO:0000313" key="4">
    <source>
        <dbReference type="EMBL" id="RMO29320.1"/>
    </source>
</evidence>
<dbReference type="EMBL" id="LGLO01000013">
    <property type="protein sequence ID" value="KPC46882.1"/>
    <property type="molecule type" value="Genomic_DNA"/>
</dbReference>
<reference evidence="7 8" key="3">
    <citation type="submission" date="2018-08" db="EMBL/GenBank/DDBJ databases">
        <title>Recombination of ecologically and evolutionarily significant loci maintains genetic cohesion in the Pseudomonas syringae species complex.</title>
        <authorList>
            <person name="Dillon M."/>
            <person name="Thakur S."/>
            <person name="Almeida R.N.D."/>
            <person name="Weir B.S."/>
            <person name="Guttman D.S."/>
        </authorList>
    </citation>
    <scope>NUCLEOTIDE SEQUENCE [LARGE SCALE GENOMIC DNA]</scope>
    <source>
        <strain evidence="5 7">ICMP 4182</strain>
        <strain evidence="4 8">ICMP 6372</strain>
    </source>
</reference>